<name>A0ABR2MAV6_9ASPA</name>
<dbReference type="Proteomes" id="UP001412067">
    <property type="component" value="Unassembled WGS sequence"/>
</dbReference>
<reference evidence="1 2" key="1">
    <citation type="journal article" date="2022" name="Nat. Plants">
        <title>Genomes of leafy and leafless Platanthera orchids illuminate the evolution of mycoheterotrophy.</title>
        <authorList>
            <person name="Li M.H."/>
            <person name="Liu K.W."/>
            <person name="Li Z."/>
            <person name="Lu H.C."/>
            <person name="Ye Q.L."/>
            <person name="Zhang D."/>
            <person name="Wang J.Y."/>
            <person name="Li Y.F."/>
            <person name="Zhong Z.M."/>
            <person name="Liu X."/>
            <person name="Yu X."/>
            <person name="Liu D.K."/>
            <person name="Tu X.D."/>
            <person name="Liu B."/>
            <person name="Hao Y."/>
            <person name="Liao X.Y."/>
            <person name="Jiang Y.T."/>
            <person name="Sun W.H."/>
            <person name="Chen J."/>
            <person name="Chen Y.Q."/>
            <person name="Ai Y."/>
            <person name="Zhai J.W."/>
            <person name="Wu S.S."/>
            <person name="Zhou Z."/>
            <person name="Hsiao Y.Y."/>
            <person name="Wu W.L."/>
            <person name="Chen Y.Y."/>
            <person name="Lin Y.F."/>
            <person name="Hsu J.L."/>
            <person name="Li C.Y."/>
            <person name="Wang Z.W."/>
            <person name="Zhao X."/>
            <person name="Zhong W.Y."/>
            <person name="Ma X.K."/>
            <person name="Ma L."/>
            <person name="Huang J."/>
            <person name="Chen G.Z."/>
            <person name="Huang M.Z."/>
            <person name="Huang L."/>
            <person name="Peng D.H."/>
            <person name="Luo Y.B."/>
            <person name="Zou S.Q."/>
            <person name="Chen S.P."/>
            <person name="Lan S."/>
            <person name="Tsai W.C."/>
            <person name="Van de Peer Y."/>
            <person name="Liu Z.J."/>
        </authorList>
    </citation>
    <scope>NUCLEOTIDE SEQUENCE [LARGE SCALE GENOMIC DNA]</scope>
    <source>
        <strain evidence="1">Lor288</strain>
    </source>
</reference>
<evidence type="ECO:0000313" key="2">
    <source>
        <dbReference type="Proteomes" id="UP001412067"/>
    </source>
</evidence>
<proteinExistence type="predicted"/>
<accession>A0ABR2MAV6</accession>
<dbReference type="EMBL" id="JBBWWR010000010">
    <property type="protein sequence ID" value="KAK8960997.1"/>
    <property type="molecule type" value="Genomic_DNA"/>
</dbReference>
<evidence type="ECO:0000313" key="1">
    <source>
        <dbReference type="EMBL" id="KAK8960997.1"/>
    </source>
</evidence>
<sequence length="51" mass="6044">MPIPAQSVSNREYFDQRHERKAALPNERKMKKIIYILRLEFNVMVGSSITH</sequence>
<protein>
    <recommendedName>
        <fullName evidence="3">Ribosomal protein S14</fullName>
    </recommendedName>
</protein>
<organism evidence="1 2">
    <name type="scientific">Platanthera guangdongensis</name>
    <dbReference type="NCBI Taxonomy" id="2320717"/>
    <lineage>
        <taxon>Eukaryota</taxon>
        <taxon>Viridiplantae</taxon>
        <taxon>Streptophyta</taxon>
        <taxon>Embryophyta</taxon>
        <taxon>Tracheophyta</taxon>
        <taxon>Spermatophyta</taxon>
        <taxon>Magnoliopsida</taxon>
        <taxon>Liliopsida</taxon>
        <taxon>Asparagales</taxon>
        <taxon>Orchidaceae</taxon>
        <taxon>Orchidoideae</taxon>
        <taxon>Orchideae</taxon>
        <taxon>Orchidinae</taxon>
        <taxon>Platanthera</taxon>
    </lineage>
</organism>
<evidence type="ECO:0008006" key="3">
    <source>
        <dbReference type="Google" id="ProtNLM"/>
    </source>
</evidence>
<keyword evidence="2" id="KW-1185">Reference proteome</keyword>
<comment type="caution">
    <text evidence="1">The sequence shown here is derived from an EMBL/GenBank/DDBJ whole genome shotgun (WGS) entry which is preliminary data.</text>
</comment>
<gene>
    <name evidence="1" type="ORF">KSP40_PGU011907</name>
</gene>